<evidence type="ECO:0000313" key="1">
    <source>
        <dbReference type="EMBL" id="QDV57618.1"/>
    </source>
</evidence>
<keyword evidence="2" id="KW-1185">Reference proteome</keyword>
<dbReference type="EMBL" id="CP036318">
    <property type="protein sequence ID" value="QDV57618.1"/>
    <property type="molecule type" value="Genomic_DNA"/>
</dbReference>
<name>A0A518IX09_9BACT</name>
<proteinExistence type="predicted"/>
<reference evidence="1 2" key="1">
    <citation type="submission" date="2019-02" db="EMBL/GenBank/DDBJ databases">
        <title>Deep-cultivation of Planctomycetes and their phenomic and genomic characterization uncovers novel biology.</title>
        <authorList>
            <person name="Wiegand S."/>
            <person name="Jogler M."/>
            <person name="Boedeker C."/>
            <person name="Pinto D."/>
            <person name="Vollmers J."/>
            <person name="Rivas-Marin E."/>
            <person name="Kohn T."/>
            <person name="Peeters S.H."/>
            <person name="Heuer A."/>
            <person name="Rast P."/>
            <person name="Oberbeckmann S."/>
            <person name="Bunk B."/>
            <person name="Jeske O."/>
            <person name="Meyerdierks A."/>
            <person name="Storesund J.E."/>
            <person name="Kallscheuer N."/>
            <person name="Luecker S."/>
            <person name="Lage O.M."/>
            <person name="Pohl T."/>
            <person name="Merkel B.J."/>
            <person name="Hornburger P."/>
            <person name="Mueller R.-W."/>
            <person name="Bruemmer F."/>
            <person name="Labrenz M."/>
            <person name="Spormann A.M."/>
            <person name="Op den Camp H."/>
            <person name="Overmann J."/>
            <person name="Amann R."/>
            <person name="Jetten M.S.M."/>
            <person name="Mascher T."/>
            <person name="Medema M.H."/>
            <person name="Devos D.P."/>
            <person name="Kaster A.-K."/>
            <person name="Ovreas L."/>
            <person name="Rohde M."/>
            <person name="Galperin M.Y."/>
            <person name="Jogler C."/>
        </authorList>
    </citation>
    <scope>NUCLEOTIDE SEQUENCE [LARGE SCALE GENOMIC DNA]</scope>
    <source>
        <strain evidence="1 2">Mal33</strain>
    </source>
</reference>
<accession>A0A518IX09</accession>
<gene>
    <name evidence="1" type="ORF">Mal33_36310</name>
</gene>
<sequence>MEKKLDRCLSDIMTLAQWCCLYHCCGGCVKENSASLLGGGALQVCLGILGNLWCLFDASWEGAGSTRSPSPETEHAVA</sequence>
<evidence type="ECO:0000313" key="2">
    <source>
        <dbReference type="Proteomes" id="UP000316770"/>
    </source>
</evidence>
<dbReference type="AlphaFoldDB" id="A0A518IX09"/>
<organism evidence="1 2">
    <name type="scientific">Rosistilla oblonga</name>
    <dbReference type="NCBI Taxonomy" id="2527990"/>
    <lineage>
        <taxon>Bacteria</taxon>
        <taxon>Pseudomonadati</taxon>
        <taxon>Planctomycetota</taxon>
        <taxon>Planctomycetia</taxon>
        <taxon>Pirellulales</taxon>
        <taxon>Pirellulaceae</taxon>
        <taxon>Rosistilla</taxon>
    </lineage>
</organism>
<dbReference type="Proteomes" id="UP000316770">
    <property type="component" value="Chromosome"/>
</dbReference>
<protein>
    <submittedName>
        <fullName evidence="1">Uncharacterized protein</fullName>
    </submittedName>
</protein>